<feature type="domain" description="Methyltransferase type 11" evidence="1">
    <location>
        <begin position="128"/>
        <end position="175"/>
    </location>
</feature>
<dbReference type="AlphaFoldDB" id="A0A1Q6F5E2"/>
<reference evidence="2 3" key="1">
    <citation type="journal article" date="2016" name="Nat. Biotechnol.">
        <title>Measurement of bacterial replication rates in microbial communities.</title>
        <authorList>
            <person name="Brown C.T."/>
            <person name="Olm M.R."/>
            <person name="Thomas B.C."/>
            <person name="Banfield J.F."/>
        </authorList>
    </citation>
    <scope>NUCLEOTIDE SEQUENCE [LARGE SCALE GENOMIC DNA]</scope>
    <source>
        <strain evidence="2">CAG:67_53_122</strain>
    </source>
</reference>
<dbReference type="CDD" id="cd02440">
    <property type="entry name" value="AdoMet_MTases"/>
    <property type="match status" value="1"/>
</dbReference>
<evidence type="ECO:0000313" key="3">
    <source>
        <dbReference type="Proteomes" id="UP000187417"/>
    </source>
</evidence>
<dbReference type="InterPro" id="IPR029063">
    <property type="entry name" value="SAM-dependent_MTases_sf"/>
</dbReference>
<accession>A0A1Q6F5E2</accession>
<dbReference type="GO" id="GO:0008757">
    <property type="term" value="F:S-adenosylmethionine-dependent methyltransferase activity"/>
    <property type="evidence" value="ECO:0007669"/>
    <property type="project" value="InterPro"/>
</dbReference>
<dbReference type="InterPro" id="IPR013216">
    <property type="entry name" value="Methyltransf_11"/>
</dbReference>
<comment type="caution">
    <text evidence="2">The sequence shown here is derived from an EMBL/GenBank/DDBJ whole genome shotgun (WGS) entry which is preliminary data.</text>
</comment>
<evidence type="ECO:0000313" key="2">
    <source>
        <dbReference type="EMBL" id="OKY94134.1"/>
    </source>
</evidence>
<dbReference type="RefSeq" id="WP_278339337.1">
    <property type="nucleotide sequence ID" value="NZ_DBGBHC010000069.1"/>
</dbReference>
<organism evidence="2 3">
    <name type="scientific">Alistipes putredinis</name>
    <dbReference type="NCBI Taxonomy" id="28117"/>
    <lineage>
        <taxon>Bacteria</taxon>
        <taxon>Pseudomonadati</taxon>
        <taxon>Bacteroidota</taxon>
        <taxon>Bacteroidia</taxon>
        <taxon>Bacteroidales</taxon>
        <taxon>Rikenellaceae</taxon>
        <taxon>Alistipes</taxon>
    </lineage>
</organism>
<gene>
    <name evidence="2" type="ORF">BHV66_06740</name>
</gene>
<dbReference type="SUPFAM" id="SSF53335">
    <property type="entry name" value="S-adenosyl-L-methionine-dependent methyltransferases"/>
    <property type="match status" value="1"/>
</dbReference>
<dbReference type="EMBL" id="MNQH01000030">
    <property type="protein sequence ID" value="OKY94134.1"/>
    <property type="molecule type" value="Genomic_DNA"/>
</dbReference>
<dbReference type="Proteomes" id="UP000187417">
    <property type="component" value="Unassembled WGS sequence"/>
</dbReference>
<name>A0A1Q6F5E2_9BACT</name>
<dbReference type="Gene3D" id="3.40.50.150">
    <property type="entry name" value="Vaccinia Virus protein VP39"/>
    <property type="match status" value="1"/>
</dbReference>
<keyword evidence="2" id="KW-0808">Transferase</keyword>
<evidence type="ECO:0000259" key="1">
    <source>
        <dbReference type="Pfam" id="PF08241"/>
    </source>
</evidence>
<sequence>MKRLIRWALNHLPRTFLQRIAGISVPVLGWFYIGRGVECPVCGTRRRKFLPYGYVHSRPNALCPRCLSLERHRLLWLYLQRETDLLTAYPRILHIAPEVCLMRKLRKHYDGHPGLYLTADLESPLADMHFDVQHIPLEDDFTDVVICNHILEHVEDDRQALRELHRILKPGGWGIVLSPMDFSREETFEDDTITDPAERTRIFGQYDHRRIYGRDYADRLRSAGFEVADIDFAASLTEAERRLYALPDDHIYIVYKVRE</sequence>
<dbReference type="STRING" id="28117.BHV66_06740"/>
<dbReference type="GO" id="GO:0032259">
    <property type="term" value="P:methylation"/>
    <property type="evidence" value="ECO:0007669"/>
    <property type="project" value="UniProtKB-KW"/>
</dbReference>
<protein>
    <submittedName>
        <fullName evidence="2">SAM-dependent methyltransferase</fullName>
    </submittedName>
</protein>
<keyword evidence="2" id="KW-0489">Methyltransferase</keyword>
<dbReference type="Pfam" id="PF08241">
    <property type="entry name" value="Methyltransf_11"/>
    <property type="match status" value="1"/>
</dbReference>
<proteinExistence type="predicted"/>